<organism evidence="2">
    <name type="scientific">uncultured Caudovirales phage</name>
    <dbReference type="NCBI Taxonomy" id="2100421"/>
    <lineage>
        <taxon>Viruses</taxon>
        <taxon>Duplodnaviria</taxon>
        <taxon>Heunggongvirae</taxon>
        <taxon>Uroviricota</taxon>
        <taxon>Caudoviricetes</taxon>
        <taxon>Peduoviridae</taxon>
        <taxon>Maltschvirus</taxon>
        <taxon>Maltschvirus maltsch</taxon>
    </lineage>
</organism>
<accession>A0A6J5PPE1</accession>
<sequence length="284" mass="30931">MQIITNIPKHHYEVFGSLGEFAKYALANEAPKSSNKAETFDDGVSWQGGTKTLSEACDVARNGYGAIRSDVDSILDKVTERLDMKFSEHYVTEYATSGSSVDMGRFVTGEPECMIEFLPESSATMGRVVKIIIAGTASASISASHIIARGVAVVALLETIHKMGVGVELWWESCIEGNDGRAYSTVVKLHDSNDHLDIDSVMFSMAHPAMLRRLTFSVQEKSATASEQRATSVGSGYGYPHDMAYTKIQDYDVVVEKLQDGRGDIVKDPFAWVLTTVQGLGLAE</sequence>
<protein>
    <recommendedName>
        <fullName evidence="1">DUF7192 domain-containing protein</fullName>
    </recommendedName>
</protein>
<evidence type="ECO:0000313" key="2">
    <source>
        <dbReference type="EMBL" id="CAB4171846.1"/>
    </source>
</evidence>
<dbReference type="EMBL" id="LR796877">
    <property type="protein sequence ID" value="CAB4171846.1"/>
    <property type="molecule type" value="Genomic_DNA"/>
</dbReference>
<gene>
    <name evidence="2" type="ORF">UFOVP923_31</name>
</gene>
<evidence type="ECO:0000259" key="1">
    <source>
        <dbReference type="Pfam" id="PF23822"/>
    </source>
</evidence>
<reference evidence="2" key="1">
    <citation type="submission" date="2020-05" db="EMBL/GenBank/DDBJ databases">
        <authorList>
            <person name="Chiriac C."/>
            <person name="Salcher M."/>
            <person name="Ghai R."/>
            <person name="Kavagutti S V."/>
        </authorList>
    </citation>
    <scope>NUCLEOTIDE SEQUENCE</scope>
</reference>
<dbReference type="InterPro" id="IPR055616">
    <property type="entry name" value="DUF7192"/>
</dbReference>
<dbReference type="Pfam" id="PF23822">
    <property type="entry name" value="DUF7192"/>
    <property type="match status" value="1"/>
</dbReference>
<name>A0A6J5PPE1_9CAUD</name>
<feature type="domain" description="DUF7192" evidence="1">
    <location>
        <begin position="9"/>
        <end position="260"/>
    </location>
</feature>
<proteinExistence type="predicted"/>